<dbReference type="PROSITE" id="PS51318">
    <property type="entry name" value="TAT"/>
    <property type="match status" value="1"/>
</dbReference>
<feature type="domain" description="Rhamnogalacturonase A/B/Epimerase-like pectate lyase" evidence="1">
    <location>
        <begin position="157"/>
        <end position="216"/>
    </location>
</feature>
<dbReference type="SUPFAM" id="SSF51126">
    <property type="entry name" value="Pectin lyase-like"/>
    <property type="match status" value="1"/>
</dbReference>
<accession>A0A5C4T4G0</accession>
<dbReference type="Proteomes" id="UP000307943">
    <property type="component" value="Unassembled WGS sequence"/>
</dbReference>
<dbReference type="InterPro" id="IPR006311">
    <property type="entry name" value="TAT_signal"/>
</dbReference>
<evidence type="ECO:0000313" key="3">
    <source>
        <dbReference type="Proteomes" id="UP000307943"/>
    </source>
</evidence>
<protein>
    <recommendedName>
        <fullName evidence="1">Rhamnogalacturonase A/B/Epimerase-like pectate lyase domain-containing protein</fullName>
    </recommendedName>
</protein>
<sequence>MEGEDMDTQNVRTGVWKMADQGHHRLQSSEGQTPKLERRKVLAALGMLGTAAAAGSLWNGMAHADASVSEAVYGSDPELYRMKLRELLHMDFCIATTVAALRAFTDPDPDCIYYVKDPGQEGPFIYDPADTASADNTGTVLVSSSGARYKRLYTGRVEVKWFGAKGNGTTDDTAAIQAAFDYIVGSPSRSLFFSEGVYLISDTVTVPYVHASGIHISADNAWYGRARIQAANNSFSPMIRCMSGGVKLSNLYIRGAGAPQDGIVMKMTDAPDNNVDAYNDLDAIVENCLIMVLRIGLDAYGRQLLVKDNLFSSVYLGIRINPMNSIGLYGGPSRAYRIHDNSFHAIKWTGTDHSEMGCIVVSSPTAYGLSIQNNFNDSFATFFYGRLVDSLIANNACYHTVNYGCYVLEASNSTISGNNFIQARRYNEVPGVYPAYASRGLVFAESASYMNVTGNRFGYCDKAAIRFAKGGKANIVSQNIVYRWNLVADGSAAIEVDAAGYAQIGSVFSDNMIVNPDNRALTAIRGIAPGSSGNRFIGNNACDTVPGSTTMYDLPEQPFEAYIRADRAKSGQISFTGDGVATARLIPHGLGYAPEAGDYQVSAASASAAAAGVWAESADATHLTVRFVTAPELGETVKLNWSAHYKG</sequence>
<dbReference type="AlphaFoldDB" id="A0A5C4T4G0"/>
<organism evidence="2 3">
    <name type="scientific">Paenibacillus hemerocallicola</name>
    <dbReference type="NCBI Taxonomy" id="1172614"/>
    <lineage>
        <taxon>Bacteria</taxon>
        <taxon>Bacillati</taxon>
        <taxon>Bacillota</taxon>
        <taxon>Bacilli</taxon>
        <taxon>Bacillales</taxon>
        <taxon>Paenibacillaceae</taxon>
        <taxon>Paenibacillus</taxon>
    </lineage>
</organism>
<dbReference type="Gene3D" id="2.160.20.10">
    <property type="entry name" value="Single-stranded right-handed beta-helix, Pectin lyase-like"/>
    <property type="match status" value="1"/>
</dbReference>
<keyword evidence="3" id="KW-1185">Reference proteome</keyword>
<dbReference type="EMBL" id="VDCQ01000035">
    <property type="protein sequence ID" value="TNJ63961.1"/>
    <property type="molecule type" value="Genomic_DNA"/>
</dbReference>
<dbReference type="OrthoDB" id="2492682at2"/>
<dbReference type="InterPro" id="IPR024535">
    <property type="entry name" value="RHGA/B-epi-like_pectate_lyase"/>
</dbReference>
<evidence type="ECO:0000259" key="1">
    <source>
        <dbReference type="Pfam" id="PF12708"/>
    </source>
</evidence>
<gene>
    <name evidence="2" type="ORF">FE784_22630</name>
</gene>
<dbReference type="InterPro" id="IPR012334">
    <property type="entry name" value="Pectin_lyas_fold"/>
</dbReference>
<reference evidence="2 3" key="1">
    <citation type="submission" date="2019-05" db="EMBL/GenBank/DDBJ databases">
        <title>We sequenced the genome of Paenibacillus hemerocallicola KCTC 33185 for further insight into its adaptation and study the phylogeny of Paenibacillus.</title>
        <authorList>
            <person name="Narsing Rao M.P."/>
        </authorList>
    </citation>
    <scope>NUCLEOTIDE SEQUENCE [LARGE SCALE GENOMIC DNA]</scope>
    <source>
        <strain evidence="2 3">KCTC 33185</strain>
    </source>
</reference>
<name>A0A5C4T4G0_9BACL</name>
<dbReference type="Pfam" id="PF12708">
    <property type="entry name" value="Pect-lyase_RHGA_epim"/>
    <property type="match status" value="1"/>
</dbReference>
<proteinExistence type="predicted"/>
<evidence type="ECO:0000313" key="2">
    <source>
        <dbReference type="EMBL" id="TNJ63961.1"/>
    </source>
</evidence>
<dbReference type="InterPro" id="IPR011050">
    <property type="entry name" value="Pectin_lyase_fold/virulence"/>
</dbReference>
<comment type="caution">
    <text evidence="2">The sequence shown here is derived from an EMBL/GenBank/DDBJ whole genome shotgun (WGS) entry which is preliminary data.</text>
</comment>